<dbReference type="PANTHER" id="PTHR40980:SF4">
    <property type="entry name" value="TONB-DEPENDENT RECEPTOR-LIKE BETA-BARREL DOMAIN-CONTAINING PROTEIN"/>
    <property type="match status" value="1"/>
</dbReference>
<dbReference type="SUPFAM" id="SSF56935">
    <property type="entry name" value="Porins"/>
    <property type="match status" value="1"/>
</dbReference>
<dbReference type="InterPro" id="IPR036942">
    <property type="entry name" value="Beta-barrel_TonB_sf"/>
</dbReference>
<dbReference type="OrthoDB" id="8764943at2"/>
<evidence type="ECO:0000256" key="1">
    <source>
        <dbReference type="ARBA" id="ARBA00004442"/>
    </source>
</evidence>
<dbReference type="Gene3D" id="2.60.40.1120">
    <property type="entry name" value="Carboxypeptidase-like, regulatory domain"/>
    <property type="match status" value="1"/>
</dbReference>
<dbReference type="SUPFAM" id="SSF49464">
    <property type="entry name" value="Carboxypeptidase regulatory domain-like"/>
    <property type="match status" value="1"/>
</dbReference>
<protein>
    <submittedName>
        <fullName evidence="6">Outer membrane beta-barrel protein</fullName>
    </submittedName>
</protein>
<dbReference type="Gene3D" id="2.40.170.20">
    <property type="entry name" value="TonB-dependent receptor, beta-barrel domain"/>
    <property type="match status" value="1"/>
</dbReference>
<comment type="subcellular location">
    <subcellularLocation>
        <location evidence="1">Cell outer membrane</location>
    </subcellularLocation>
</comment>
<feature type="signal peptide" evidence="4">
    <location>
        <begin position="1"/>
        <end position="19"/>
    </location>
</feature>
<sequence>MNNIILNILVFFSMSVCLAQTTYTGKVIDTKNIPVAFANVIVYKSSDRSVKEGTITDENGNFEITLNETEKYHLEISFLGFKTKVLPLEKATLGNIILEEEVNSLNEVVVKSKKINLIRKNDRLIFSIENTVAQELGSAVDVLKVTPNIVMRDDQLSMLGKNFIRVMVNGKMMPFTGNDLRNYLASINSNDIKSIEVITTPPSEFDSEGNGGIINIILKKQKNDFWSLNARLSSIQRKEFSYGRDVSFNYKKKNTYLTVSASNGKYLKNNLFRNATYYDEETWYGEGPNRYDNDYTNYRFSITQNISKRWEMGASYAGSFSDTDNQTTNRDSIFGTTQNLKYIINSRGLNESNAKVHAINYYNTIQLDTVGKKVSIDVDYFTSNAFKEGDNNGEKTENDATQPIFSNATAIDYSFQNISNKIDFFLPFKGIELKAGTKISLSKTTNDFKFYNTFTGIPVLDNNQSNHFNYEENIYAGYVSGTKQFTEKLSGTLGLRVENTVTESYSRAINQTNTNNYTKLFPTLFLTYSLENNKSLSFNVSRRLNRPSFESLDPFKMVLNPFKTVQGNPFLKPSYLTSSELIFNTSKNELKAYSQWMDDGYEQISEIDPNTKIINYTYYNYIKTRTYGITDTYIFDKLEWLTSYNTIDVGYSIMSSSIPQTIANQEGFNAFIQTQNSIRLDPKNNLSLGINYYYVFPAKNNLSKVEGYGPLDISLRLKLLEGNLNLSLYASDVLYTSRAKVTNYYNGIRATYKNYYDTRYVSFNVRYTFGNKKIYSKASRFGNDDIQSRATK</sequence>
<name>A0A6I4IIP0_9FLAO</name>
<dbReference type="Gene3D" id="2.170.130.10">
    <property type="entry name" value="TonB-dependent receptor, plug domain"/>
    <property type="match status" value="1"/>
</dbReference>
<organism evidence="6 7">
    <name type="scientific">Flavobacterium profundi</name>
    <dbReference type="NCBI Taxonomy" id="1774945"/>
    <lineage>
        <taxon>Bacteria</taxon>
        <taxon>Pseudomonadati</taxon>
        <taxon>Bacteroidota</taxon>
        <taxon>Flavobacteriia</taxon>
        <taxon>Flavobacteriales</taxon>
        <taxon>Flavobacteriaceae</taxon>
        <taxon>Flavobacterium</taxon>
    </lineage>
</organism>
<feature type="chain" id="PRO_5026035649" evidence="4">
    <location>
        <begin position="20"/>
        <end position="792"/>
    </location>
</feature>
<dbReference type="GO" id="GO:0009279">
    <property type="term" value="C:cell outer membrane"/>
    <property type="evidence" value="ECO:0007669"/>
    <property type="project" value="UniProtKB-SubCell"/>
</dbReference>
<keyword evidence="2" id="KW-0472">Membrane</keyword>
<evidence type="ECO:0000313" key="7">
    <source>
        <dbReference type="Proteomes" id="UP000431264"/>
    </source>
</evidence>
<keyword evidence="3" id="KW-0998">Cell outer membrane</keyword>
<comment type="caution">
    <text evidence="6">The sequence shown here is derived from an EMBL/GenBank/DDBJ whole genome shotgun (WGS) entry which is preliminary data.</text>
</comment>
<accession>A0A6I4IIP0</accession>
<evidence type="ECO:0000256" key="3">
    <source>
        <dbReference type="ARBA" id="ARBA00023237"/>
    </source>
</evidence>
<dbReference type="AlphaFoldDB" id="A0A6I4IIP0"/>
<feature type="domain" description="Outer membrane protein beta-barrel" evidence="5">
    <location>
        <begin position="367"/>
        <end position="767"/>
    </location>
</feature>
<dbReference type="PANTHER" id="PTHR40980">
    <property type="entry name" value="PLUG DOMAIN-CONTAINING PROTEIN"/>
    <property type="match status" value="1"/>
</dbReference>
<dbReference type="Pfam" id="PF14905">
    <property type="entry name" value="OMP_b-brl_3"/>
    <property type="match status" value="1"/>
</dbReference>
<evidence type="ECO:0000256" key="2">
    <source>
        <dbReference type="ARBA" id="ARBA00023136"/>
    </source>
</evidence>
<dbReference type="EMBL" id="WQLW01000007">
    <property type="protein sequence ID" value="MVO09565.1"/>
    <property type="molecule type" value="Genomic_DNA"/>
</dbReference>
<keyword evidence="7" id="KW-1185">Reference proteome</keyword>
<evidence type="ECO:0000259" key="5">
    <source>
        <dbReference type="Pfam" id="PF14905"/>
    </source>
</evidence>
<dbReference type="RefSeq" id="WP_140997946.1">
    <property type="nucleotide sequence ID" value="NZ_VDCZ01000007.1"/>
</dbReference>
<evidence type="ECO:0000256" key="4">
    <source>
        <dbReference type="SAM" id="SignalP"/>
    </source>
</evidence>
<evidence type="ECO:0000313" key="6">
    <source>
        <dbReference type="EMBL" id="MVO09565.1"/>
    </source>
</evidence>
<dbReference type="InterPro" id="IPR041700">
    <property type="entry name" value="OMP_b-brl_3"/>
</dbReference>
<dbReference type="InterPro" id="IPR037066">
    <property type="entry name" value="Plug_dom_sf"/>
</dbReference>
<proteinExistence type="predicted"/>
<gene>
    <name evidence="6" type="ORF">GOQ30_10380</name>
</gene>
<keyword evidence="4" id="KW-0732">Signal</keyword>
<reference evidence="7" key="1">
    <citation type="submission" date="2019-05" db="EMBL/GenBank/DDBJ databases">
        <title>Flavobacterium profundi sp. nov., isolated from a deep-sea seamount.</title>
        <authorList>
            <person name="Zhang D.-C."/>
        </authorList>
    </citation>
    <scope>NUCLEOTIDE SEQUENCE [LARGE SCALE GENOMIC DNA]</scope>
    <source>
        <strain evidence="7">TP390</strain>
    </source>
</reference>
<dbReference type="Pfam" id="PF13715">
    <property type="entry name" value="CarbopepD_reg_2"/>
    <property type="match status" value="1"/>
</dbReference>
<dbReference type="InterPro" id="IPR008969">
    <property type="entry name" value="CarboxyPept-like_regulatory"/>
</dbReference>
<dbReference type="Proteomes" id="UP000431264">
    <property type="component" value="Unassembled WGS sequence"/>
</dbReference>